<protein>
    <submittedName>
        <fullName evidence="1">Uncharacterized protein</fullName>
    </submittedName>
</protein>
<gene>
    <name evidence="1" type="ORF">GOP47_0008384</name>
    <name evidence="2" type="ORF">GOP47_0008992</name>
</gene>
<dbReference type="EMBL" id="JABFUD020000008">
    <property type="protein sequence ID" value="KAI5076319.1"/>
    <property type="molecule type" value="Genomic_DNA"/>
</dbReference>
<comment type="caution">
    <text evidence="1">The sequence shown here is derived from an EMBL/GenBank/DDBJ whole genome shotgun (WGS) entry which is preliminary data.</text>
</comment>
<dbReference type="EMBL" id="JABFUD020000008">
    <property type="protein sequence ID" value="KAI5076927.1"/>
    <property type="molecule type" value="Genomic_DNA"/>
</dbReference>
<organism evidence="1 3">
    <name type="scientific">Adiantum capillus-veneris</name>
    <name type="common">Maidenhair fern</name>
    <dbReference type="NCBI Taxonomy" id="13818"/>
    <lineage>
        <taxon>Eukaryota</taxon>
        <taxon>Viridiplantae</taxon>
        <taxon>Streptophyta</taxon>
        <taxon>Embryophyta</taxon>
        <taxon>Tracheophyta</taxon>
        <taxon>Polypodiopsida</taxon>
        <taxon>Polypodiidae</taxon>
        <taxon>Polypodiales</taxon>
        <taxon>Pteridineae</taxon>
        <taxon>Pteridaceae</taxon>
        <taxon>Vittarioideae</taxon>
        <taxon>Adiantum</taxon>
    </lineage>
</organism>
<reference evidence="1" key="1">
    <citation type="submission" date="2021-01" db="EMBL/GenBank/DDBJ databases">
        <title>Adiantum capillus-veneris genome.</title>
        <authorList>
            <person name="Fang Y."/>
            <person name="Liao Q."/>
        </authorList>
    </citation>
    <scope>NUCLEOTIDE SEQUENCE</scope>
    <source>
        <strain evidence="1">H3</strain>
        <tissue evidence="1">Leaf</tissue>
    </source>
</reference>
<sequence>MASLGHTLGPAMALKLLRDGTNLQTRSFSSFSRIPSSLSYTERVRSSSSSGGSSSSRGITCAAGSYGEATSSLTHICHRIEFCFFEVCVQNLGRPAGLALHGFVSAAIEAFSCGYTREQVSLQLVFGSAAMQEFEVGMVGNRLTSIEEHYRSKWVDTVYTTLRILNEEADDASSLSVSTDMHLYRTIKHVIEGQKSGDEQSLINFDRGLATRGASGGIVARKVEIVPQLVPISQLVLLTLKVVNEQRSH</sequence>
<proteinExistence type="predicted"/>
<name>A0A9D4UYL2_ADICA</name>
<evidence type="ECO:0000313" key="3">
    <source>
        <dbReference type="Proteomes" id="UP000886520"/>
    </source>
</evidence>
<dbReference type="OrthoDB" id="2020230at2759"/>
<accession>A0A9D4UYL2</accession>
<keyword evidence="3" id="KW-1185">Reference proteome</keyword>
<dbReference type="AlphaFoldDB" id="A0A9D4UYL2"/>
<dbReference type="Proteomes" id="UP000886520">
    <property type="component" value="Chromosome 8"/>
</dbReference>
<evidence type="ECO:0000313" key="1">
    <source>
        <dbReference type="EMBL" id="KAI5076319.1"/>
    </source>
</evidence>
<evidence type="ECO:0000313" key="2">
    <source>
        <dbReference type="EMBL" id="KAI5076927.1"/>
    </source>
</evidence>